<evidence type="ECO:0000256" key="4">
    <source>
        <dbReference type="ARBA" id="ARBA00022692"/>
    </source>
</evidence>
<evidence type="ECO:0000313" key="11">
    <source>
        <dbReference type="Proteomes" id="UP000321291"/>
    </source>
</evidence>
<dbReference type="KEGG" id="agi:FSB73_20250"/>
<dbReference type="InterPro" id="IPR012910">
    <property type="entry name" value="Plug_dom"/>
</dbReference>
<evidence type="ECO:0000256" key="8">
    <source>
        <dbReference type="SAM" id="SignalP"/>
    </source>
</evidence>
<dbReference type="Gene3D" id="2.40.170.20">
    <property type="entry name" value="TonB-dependent receptor, beta-barrel domain"/>
    <property type="match status" value="1"/>
</dbReference>
<evidence type="ECO:0000256" key="7">
    <source>
        <dbReference type="PROSITE-ProRule" id="PRU01360"/>
    </source>
</evidence>
<dbReference type="AlphaFoldDB" id="A0A5B8VRX9"/>
<evidence type="ECO:0000256" key="5">
    <source>
        <dbReference type="ARBA" id="ARBA00023136"/>
    </source>
</evidence>
<feature type="domain" description="TonB-dependent receptor plug" evidence="9">
    <location>
        <begin position="122"/>
        <end position="220"/>
    </location>
</feature>
<dbReference type="SUPFAM" id="SSF56935">
    <property type="entry name" value="Porins"/>
    <property type="match status" value="1"/>
</dbReference>
<dbReference type="SUPFAM" id="SSF49464">
    <property type="entry name" value="Carboxypeptidase regulatory domain-like"/>
    <property type="match status" value="1"/>
</dbReference>
<dbReference type="InterPro" id="IPR036942">
    <property type="entry name" value="Beta-barrel_TonB_sf"/>
</dbReference>
<accession>A0A5B8VRX9</accession>
<comment type="subcellular location">
    <subcellularLocation>
        <location evidence="1 7">Cell outer membrane</location>
        <topology evidence="1 7">Multi-pass membrane protein</topology>
    </subcellularLocation>
</comment>
<dbReference type="GO" id="GO:0009279">
    <property type="term" value="C:cell outer membrane"/>
    <property type="evidence" value="ECO:0007669"/>
    <property type="project" value="UniProtKB-SubCell"/>
</dbReference>
<keyword evidence="6 7" id="KW-0998">Cell outer membrane</keyword>
<keyword evidence="2 7" id="KW-0813">Transport</keyword>
<dbReference type="InterPro" id="IPR008969">
    <property type="entry name" value="CarboxyPept-like_regulatory"/>
</dbReference>
<dbReference type="Gene3D" id="2.170.130.10">
    <property type="entry name" value="TonB-dependent receptor, plug domain"/>
    <property type="match status" value="1"/>
</dbReference>
<dbReference type="InterPro" id="IPR039426">
    <property type="entry name" value="TonB-dep_rcpt-like"/>
</dbReference>
<dbReference type="RefSeq" id="WP_146786458.1">
    <property type="nucleotide sequence ID" value="NZ_CP042434.1"/>
</dbReference>
<name>A0A5B8VRX9_9BACT</name>
<feature type="chain" id="PRO_5022723430" evidence="8">
    <location>
        <begin position="25"/>
        <end position="1060"/>
    </location>
</feature>
<dbReference type="InterPro" id="IPR037066">
    <property type="entry name" value="Plug_dom_sf"/>
</dbReference>
<sequence length="1060" mass="116209">MRKLIVIVVMVLFCCMVTATSIHAQTIKIQGTLRSATDSSVLQGASVVIKGKTGGSITNTTGGYVIYAPPDATLVFSYIGFISKEVIVRDQKKIDVLLQPAAENQLGDVAVTTALGIKKEQKALGYSVQQVNGATLEKVKSSTAVGALVGKVAGLNIKNTTDLFRNPGISLRGESPLIVIDGIPDPNADPYKINADDIENITVLKGTAAGALYGAIGIHGAILYTTKKGARGQLSVTLNSSTMFQAGYTRIPKVQHTYGGGDQGKYAYIDGSGGGLEGGGWIWGPKLDQKDANTESGFVELPQYNSPYDPDKTYSVTYADGSTYSGHYKPLPWVSRGSDNIKNFFQPGILSTNSIAASVGSDKGSFRVSAAHTYQKGLVPNTSVNNSTFSIGGNYALTAKLNLDAKLTYNREYSDNYPTTGYSPQNILYNLILWIGPDVDIRDLRNYWAKDQEGIQQRNYNLSWYNNPYFQAYEYLNGYVKDNTFGQATMTYQFNKDFSLVFRNGFNAYAENTTTKVPKSYIGYGDKSLGNYSDAKTNYFDITSDLILTYKHTFSDQLNINLSAGASNAYRNSKYLYGATDGLTVPELYTLSNSINPVSASSSLEERRTASLYGTADIEALKFLYFSFTGRRDQTSTLPVENNAYFYPSAGLSAVLSDALKLPKIISFLKLRASWAKVNTGIINSSDPYSHILTYENGSKWNSVPSLYWPTSVINPILIPQTTKSGEYGLTLGLLDNRINIDATYFRNVNSNNYVQVPQSQASGYTSVLQNADIYLKKGWEFVLSGIPVKTADFKWETTLNFSNNHEWLKKATLSGNGYIGTYLKEGGRTDQIITGDYLTPDGQAIYGSDGYPASTSGTLDAGIYGYKLGYADPDWIYGFQNNFTYHNFQLSFSLDGRLGGLIYSSTNQKMWWGGTALGTVTKYRDDAIEGKNTYVGPGVVITEGSVTYDDHGNILKDTRTYAPNTTPVNYISFMQSTSGGMSNNYFYYSGTYLKLREVSLTYTFPEKWIKGICKQASVSLIGNNLFLLSKIPNVDPDAESDNLQSPSIRSMGVNLNIKF</sequence>
<dbReference type="PROSITE" id="PS52016">
    <property type="entry name" value="TONB_DEPENDENT_REC_3"/>
    <property type="match status" value="1"/>
</dbReference>
<protein>
    <submittedName>
        <fullName evidence="10">SusC/RagA family TonB-linked outer membrane protein</fullName>
    </submittedName>
</protein>
<comment type="similarity">
    <text evidence="7">Belongs to the TonB-dependent receptor family.</text>
</comment>
<evidence type="ECO:0000259" key="9">
    <source>
        <dbReference type="Pfam" id="PF07715"/>
    </source>
</evidence>
<dbReference type="Pfam" id="PF13715">
    <property type="entry name" value="CarbopepD_reg_2"/>
    <property type="match status" value="1"/>
</dbReference>
<dbReference type="EMBL" id="CP042434">
    <property type="protein sequence ID" value="QEC73652.1"/>
    <property type="molecule type" value="Genomic_DNA"/>
</dbReference>
<evidence type="ECO:0000256" key="1">
    <source>
        <dbReference type="ARBA" id="ARBA00004571"/>
    </source>
</evidence>
<dbReference type="Pfam" id="PF07715">
    <property type="entry name" value="Plug"/>
    <property type="match status" value="1"/>
</dbReference>
<keyword evidence="3 7" id="KW-1134">Transmembrane beta strand</keyword>
<dbReference type="OrthoDB" id="9768177at2"/>
<evidence type="ECO:0000256" key="2">
    <source>
        <dbReference type="ARBA" id="ARBA00022448"/>
    </source>
</evidence>
<reference evidence="10 11" key="1">
    <citation type="journal article" date="2017" name="Int. J. Syst. Evol. Microbiol.">
        <title>Arachidicoccus ginsenosidivorans sp. nov., with ginsenoside-converting activity isolated from ginseng cultivating soil.</title>
        <authorList>
            <person name="Siddiqi M.Z."/>
            <person name="Aslam Z."/>
            <person name="Im W.T."/>
        </authorList>
    </citation>
    <scope>NUCLEOTIDE SEQUENCE [LARGE SCALE GENOMIC DNA]</scope>
    <source>
        <strain evidence="10 11">Gsoil 809</strain>
    </source>
</reference>
<keyword evidence="8" id="KW-0732">Signal</keyword>
<keyword evidence="5 7" id="KW-0472">Membrane</keyword>
<gene>
    <name evidence="10" type="ORF">FSB73_20250</name>
</gene>
<dbReference type="Proteomes" id="UP000321291">
    <property type="component" value="Chromosome"/>
</dbReference>
<feature type="signal peptide" evidence="8">
    <location>
        <begin position="1"/>
        <end position="24"/>
    </location>
</feature>
<evidence type="ECO:0000256" key="6">
    <source>
        <dbReference type="ARBA" id="ARBA00023237"/>
    </source>
</evidence>
<organism evidence="10 11">
    <name type="scientific">Arachidicoccus ginsenosidivorans</name>
    <dbReference type="NCBI Taxonomy" id="496057"/>
    <lineage>
        <taxon>Bacteria</taxon>
        <taxon>Pseudomonadati</taxon>
        <taxon>Bacteroidota</taxon>
        <taxon>Chitinophagia</taxon>
        <taxon>Chitinophagales</taxon>
        <taxon>Chitinophagaceae</taxon>
        <taxon>Arachidicoccus</taxon>
    </lineage>
</organism>
<dbReference type="NCBIfam" id="TIGR04056">
    <property type="entry name" value="OMP_RagA_SusC"/>
    <property type="match status" value="1"/>
</dbReference>
<keyword evidence="4 7" id="KW-0812">Transmembrane</keyword>
<keyword evidence="11" id="KW-1185">Reference proteome</keyword>
<evidence type="ECO:0000256" key="3">
    <source>
        <dbReference type="ARBA" id="ARBA00022452"/>
    </source>
</evidence>
<evidence type="ECO:0000313" key="10">
    <source>
        <dbReference type="EMBL" id="QEC73652.1"/>
    </source>
</evidence>
<dbReference type="InterPro" id="IPR023996">
    <property type="entry name" value="TonB-dep_OMP_SusC/RagA"/>
</dbReference>
<proteinExistence type="inferred from homology"/>